<proteinExistence type="predicted"/>
<comment type="caution">
    <text evidence="3">The sequence shown here is derived from an EMBL/GenBank/DDBJ whole genome shotgun (WGS) entry which is preliminary data.</text>
</comment>
<accession>A0A9W9SE09</accession>
<evidence type="ECO:0000313" key="4">
    <source>
        <dbReference type="Proteomes" id="UP001147747"/>
    </source>
</evidence>
<name>A0A9W9SE09_9EURO</name>
<dbReference type="OrthoDB" id="4508538at2759"/>
<keyword evidence="4" id="KW-1185">Reference proteome</keyword>
<dbReference type="AlphaFoldDB" id="A0A9W9SE09"/>
<reference evidence="3" key="1">
    <citation type="submission" date="2022-12" db="EMBL/GenBank/DDBJ databases">
        <authorList>
            <person name="Petersen C."/>
        </authorList>
    </citation>
    <scope>NUCLEOTIDE SEQUENCE</scope>
    <source>
        <strain evidence="3">IBT 29677</strain>
    </source>
</reference>
<feature type="signal peptide" evidence="2">
    <location>
        <begin position="1"/>
        <end position="19"/>
    </location>
</feature>
<evidence type="ECO:0000256" key="1">
    <source>
        <dbReference type="SAM" id="MobiDB-lite"/>
    </source>
</evidence>
<dbReference type="RefSeq" id="XP_056481442.1">
    <property type="nucleotide sequence ID" value="XM_056637935.1"/>
</dbReference>
<gene>
    <name evidence="3" type="ORF">N7509_013298</name>
</gene>
<feature type="compositionally biased region" description="Polar residues" evidence="1">
    <location>
        <begin position="34"/>
        <end position="44"/>
    </location>
</feature>
<feature type="region of interest" description="Disordered" evidence="1">
    <location>
        <begin position="34"/>
        <end position="65"/>
    </location>
</feature>
<dbReference type="GeneID" id="81376915"/>
<dbReference type="EMBL" id="JAPZBU010000012">
    <property type="protein sequence ID" value="KAJ5376412.1"/>
    <property type="molecule type" value="Genomic_DNA"/>
</dbReference>
<sequence>MRFSIYFGAILLAPMAALASPTIAADSNSNILRRENNLSPSQGRVSPAQVLARSPRPDSDDDDDVECSSDQVKCGNACFPESYSCCPNDFSGGCPSDKECRKKNGRYGCCDDDDDDKCRYDDDDGRSIFDKVDDFRDNVKDNWDDFWGNNGPSLKPELRVMGGLTGLAVAMSFLLM</sequence>
<dbReference type="Proteomes" id="UP001147747">
    <property type="component" value="Unassembled WGS sequence"/>
</dbReference>
<protein>
    <submittedName>
        <fullName evidence="3">Uncharacterized protein</fullName>
    </submittedName>
</protein>
<organism evidence="3 4">
    <name type="scientific">Penicillium cosmopolitanum</name>
    <dbReference type="NCBI Taxonomy" id="1131564"/>
    <lineage>
        <taxon>Eukaryota</taxon>
        <taxon>Fungi</taxon>
        <taxon>Dikarya</taxon>
        <taxon>Ascomycota</taxon>
        <taxon>Pezizomycotina</taxon>
        <taxon>Eurotiomycetes</taxon>
        <taxon>Eurotiomycetidae</taxon>
        <taxon>Eurotiales</taxon>
        <taxon>Aspergillaceae</taxon>
        <taxon>Penicillium</taxon>
    </lineage>
</organism>
<evidence type="ECO:0000256" key="2">
    <source>
        <dbReference type="SAM" id="SignalP"/>
    </source>
</evidence>
<evidence type="ECO:0000313" key="3">
    <source>
        <dbReference type="EMBL" id="KAJ5376412.1"/>
    </source>
</evidence>
<reference evidence="3" key="2">
    <citation type="journal article" date="2023" name="IMA Fungus">
        <title>Comparative genomic study of the Penicillium genus elucidates a diverse pangenome and 15 lateral gene transfer events.</title>
        <authorList>
            <person name="Petersen C."/>
            <person name="Sorensen T."/>
            <person name="Nielsen M.R."/>
            <person name="Sondergaard T.E."/>
            <person name="Sorensen J.L."/>
            <person name="Fitzpatrick D.A."/>
            <person name="Frisvad J.C."/>
            <person name="Nielsen K.L."/>
        </authorList>
    </citation>
    <scope>NUCLEOTIDE SEQUENCE</scope>
    <source>
        <strain evidence="3">IBT 29677</strain>
    </source>
</reference>
<feature type="chain" id="PRO_5040983791" evidence="2">
    <location>
        <begin position="20"/>
        <end position="176"/>
    </location>
</feature>
<keyword evidence="2" id="KW-0732">Signal</keyword>